<sequence>MTRHTEHQPDTPATQGRETLPPLFLLEPPAPRPQKDDWRLSRTAKPLRTWRLSK</sequence>
<dbReference type="EMBL" id="FNFD01000036">
    <property type="protein sequence ID" value="SDL94061.1"/>
    <property type="molecule type" value="Genomic_DNA"/>
</dbReference>
<dbReference type="Proteomes" id="UP000198706">
    <property type="component" value="Unassembled WGS sequence"/>
</dbReference>
<gene>
    <name evidence="2" type="ORF">SAMN05216186_13626</name>
</gene>
<evidence type="ECO:0000313" key="2">
    <source>
        <dbReference type="EMBL" id="SDL94061.1"/>
    </source>
</evidence>
<keyword evidence="3" id="KW-1185">Reference proteome</keyword>
<protein>
    <submittedName>
        <fullName evidence="2">Uncharacterized protein</fullName>
    </submittedName>
</protein>
<evidence type="ECO:0000313" key="3">
    <source>
        <dbReference type="Proteomes" id="UP000198706"/>
    </source>
</evidence>
<dbReference type="RefSeq" id="WP_169715856.1">
    <property type="nucleotide sequence ID" value="NZ_CBKZNZ010000143.1"/>
</dbReference>
<dbReference type="AlphaFoldDB" id="A0A1G9P6E0"/>
<evidence type="ECO:0000256" key="1">
    <source>
        <dbReference type="SAM" id="MobiDB-lite"/>
    </source>
</evidence>
<reference evidence="2 3" key="1">
    <citation type="submission" date="2016-10" db="EMBL/GenBank/DDBJ databases">
        <authorList>
            <person name="de Groot N.N."/>
        </authorList>
    </citation>
    <scope>NUCLEOTIDE SEQUENCE [LARGE SCALE GENOMIC DNA]</scope>
    <source>
        <strain evidence="2 3">JCM 21544</strain>
    </source>
</reference>
<organism evidence="2 3">
    <name type="scientific">Pseudomonas indica</name>
    <dbReference type="NCBI Taxonomy" id="137658"/>
    <lineage>
        <taxon>Bacteria</taxon>
        <taxon>Pseudomonadati</taxon>
        <taxon>Pseudomonadota</taxon>
        <taxon>Gammaproteobacteria</taxon>
        <taxon>Pseudomonadales</taxon>
        <taxon>Pseudomonadaceae</taxon>
        <taxon>Pseudomonas</taxon>
    </lineage>
</organism>
<accession>A0A1G9P6E0</accession>
<proteinExistence type="predicted"/>
<dbReference type="STRING" id="137658.SAMN05216186_13626"/>
<feature type="region of interest" description="Disordered" evidence="1">
    <location>
        <begin position="1"/>
        <end position="54"/>
    </location>
</feature>
<name>A0A1G9P6E0_9PSED</name>